<sequence length="90" mass="10145">SKKKPKTPSQFLEYAREIEVLYELSSSKLKPNTTNQTITATTTTPPLSNDPFAAALPSNINNSPSGQRNFYDTNEITNLQRPKHPWFSSF</sequence>
<dbReference type="Proteomes" id="UP000682733">
    <property type="component" value="Unassembled WGS sequence"/>
</dbReference>
<evidence type="ECO:0000313" key="4">
    <source>
        <dbReference type="Proteomes" id="UP000677228"/>
    </source>
</evidence>
<feature type="region of interest" description="Disordered" evidence="1">
    <location>
        <begin position="30"/>
        <end position="51"/>
    </location>
</feature>
<comment type="caution">
    <text evidence="2">The sequence shown here is derived from an EMBL/GenBank/DDBJ whole genome shotgun (WGS) entry which is preliminary data.</text>
</comment>
<feature type="compositionally biased region" description="Low complexity" evidence="1">
    <location>
        <begin position="33"/>
        <end position="44"/>
    </location>
</feature>
<dbReference type="EMBL" id="CAJOBA010058830">
    <property type="protein sequence ID" value="CAF4311143.1"/>
    <property type="molecule type" value="Genomic_DNA"/>
</dbReference>
<dbReference type="Proteomes" id="UP000677228">
    <property type="component" value="Unassembled WGS sequence"/>
</dbReference>
<gene>
    <name evidence="2" type="ORF">OVA965_LOCUS37941</name>
    <name evidence="3" type="ORF">TMI583_LOCUS39070</name>
</gene>
<dbReference type="AlphaFoldDB" id="A0A8S2FNU6"/>
<evidence type="ECO:0000313" key="3">
    <source>
        <dbReference type="EMBL" id="CAF4311143.1"/>
    </source>
</evidence>
<protein>
    <submittedName>
        <fullName evidence="2">Uncharacterized protein</fullName>
    </submittedName>
</protein>
<evidence type="ECO:0000313" key="2">
    <source>
        <dbReference type="EMBL" id="CAF1524439.1"/>
    </source>
</evidence>
<dbReference type="EMBL" id="CAJNOK010036664">
    <property type="protein sequence ID" value="CAF1524439.1"/>
    <property type="molecule type" value="Genomic_DNA"/>
</dbReference>
<organism evidence="2 4">
    <name type="scientific">Didymodactylos carnosus</name>
    <dbReference type="NCBI Taxonomy" id="1234261"/>
    <lineage>
        <taxon>Eukaryota</taxon>
        <taxon>Metazoa</taxon>
        <taxon>Spiralia</taxon>
        <taxon>Gnathifera</taxon>
        <taxon>Rotifera</taxon>
        <taxon>Eurotatoria</taxon>
        <taxon>Bdelloidea</taxon>
        <taxon>Philodinida</taxon>
        <taxon>Philodinidae</taxon>
        <taxon>Didymodactylos</taxon>
    </lineage>
</organism>
<reference evidence="2" key="1">
    <citation type="submission" date="2021-02" db="EMBL/GenBank/DDBJ databases">
        <authorList>
            <person name="Nowell W R."/>
        </authorList>
    </citation>
    <scope>NUCLEOTIDE SEQUENCE</scope>
</reference>
<accession>A0A8S2FNU6</accession>
<feature type="non-terminal residue" evidence="2">
    <location>
        <position position="1"/>
    </location>
</feature>
<evidence type="ECO:0000256" key="1">
    <source>
        <dbReference type="SAM" id="MobiDB-lite"/>
    </source>
</evidence>
<name>A0A8S2FNU6_9BILA</name>
<proteinExistence type="predicted"/>